<dbReference type="Proteomes" id="UP000318394">
    <property type="component" value="Unassembled WGS sequence"/>
</dbReference>
<evidence type="ECO:0000313" key="4">
    <source>
        <dbReference type="EMBL" id="TRB72075.1"/>
    </source>
</evidence>
<gene>
    <name evidence="4" type="ORF">FEA53_12570</name>
    <name evidence="3" type="ORF">FEB89_13385</name>
    <name evidence="2" type="ORF">NCTC10638_03289</name>
</gene>
<dbReference type="GeneID" id="67369503"/>
<keyword evidence="1" id="KW-0812">Transmembrane</keyword>
<dbReference type="RefSeq" id="WP_006248367.1">
    <property type="nucleotide sequence ID" value="NZ_CP011098.1"/>
</dbReference>
<dbReference type="EMBL" id="UGPN01000002">
    <property type="protein sequence ID" value="STY64114.1"/>
    <property type="molecule type" value="Genomic_DNA"/>
</dbReference>
<protein>
    <submittedName>
        <fullName evidence="4">Uncharacterized protein</fullName>
    </submittedName>
</protein>
<evidence type="ECO:0000313" key="2">
    <source>
        <dbReference type="EMBL" id="STY64114.1"/>
    </source>
</evidence>
<dbReference type="EMBL" id="VAJB01000042">
    <property type="protein sequence ID" value="TRB72075.1"/>
    <property type="molecule type" value="Genomic_DNA"/>
</dbReference>
<dbReference type="AlphaFoldDB" id="A0A249A0M2"/>
<name>A0A249A0M2_MANHA</name>
<feature type="transmembrane region" description="Helical" evidence="1">
    <location>
        <begin position="74"/>
        <end position="93"/>
    </location>
</feature>
<organism evidence="4 6">
    <name type="scientific">Mannheimia haemolytica</name>
    <name type="common">Pasteurella haemolytica</name>
    <dbReference type="NCBI Taxonomy" id="75985"/>
    <lineage>
        <taxon>Bacteria</taxon>
        <taxon>Pseudomonadati</taxon>
        <taxon>Pseudomonadota</taxon>
        <taxon>Gammaproteobacteria</taxon>
        <taxon>Pasteurellales</taxon>
        <taxon>Pasteurellaceae</taxon>
        <taxon>Mannheimia</taxon>
    </lineage>
</organism>
<sequence length="166" mass="19763">MNNHYIIGYVGDNLERYQYNKSQLKSIVLMHEEIKNIVDKGILNKVKKPMWFIFFPTSILLFIVMVKFNSLLSGIMLFLTMLIAYCNTKYWYFRTIRMKLSHFMELMPAKEIINNSETKNILVIIEKCTFMNQKDEHIVDLDSIATGLNIIIRYNKFNHQFSAYKQ</sequence>
<evidence type="ECO:0000313" key="3">
    <source>
        <dbReference type="EMBL" id="TRB33916.1"/>
    </source>
</evidence>
<accession>A0A249A0M2</accession>
<proteinExistence type="predicted"/>
<feature type="transmembrane region" description="Helical" evidence="1">
    <location>
        <begin position="50"/>
        <end position="68"/>
    </location>
</feature>
<keyword evidence="1" id="KW-0472">Membrane</keyword>
<keyword evidence="7" id="KW-1185">Reference proteome</keyword>
<evidence type="ECO:0000313" key="6">
    <source>
        <dbReference type="Proteomes" id="UP000315164"/>
    </source>
</evidence>
<keyword evidence="1" id="KW-1133">Transmembrane helix</keyword>
<dbReference type="Proteomes" id="UP000315164">
    <property type="component" value="Unassembled WGS sequence"/>
</dbReference>
<dbReference type="Proteomes" id="UP000254802">
    <property type="component" value="Unassembled WGS sequence"/>
</dbReference>
<reference evidence="6 7" key="2">
    <citation type="journal article" date="2019" name="Vet. Microbiol.">
        <title>Genetic characterization of susceptible and multi-drug resistant Mannheimia haemolytica isolated from high-risk stocker calves prior to and after antimicrobial metaphylaxis.</title>
        <authorList>
            <person name="Snyder E.R."/>
            <person name="Alvarez-Narvaez S."/>
            <person name="Credille B.C."/>
        </authorList>
    </citation>
    <scope>NUCLEOTIDE SEQUENCE [LARGE SCALE GENOMIC DNA]</scope>
    <source>
        <strain evidence="4 6">UGA-R5-128-1</strain>
        <strain evidence="3 7">UGA-R7-163-1</strain>
    </source>
</reference>
<reference evidence="2 5" key="1">
    <citation type="submission" date="2018-06" db="EMBL/GenBank/DDBJ databases">
        <authorList>
            <consortium name="Pathogen Informatics"/>
            <person name="Doyle S."/>
        </authorList>
    </citation>
    <scope>NUCLEOTIDE SEQUENCE [LARGE SCALE GENOMIC DNA]</scope>
    <source>
        <strain evidence="2 5">NCTC10638</strain>
    </source>
</reference>
<evidence type="ECO:0000313" key="5">
    <source>
        <dbReference type="Proteomes" id="UP000254802"/>
    </source>
</evidence>
<evidence type="ECO:0000256" key="1">
    <source>
        <dbReference type="SAM" id="Phobius"/>
    </source>
</evidence>
<dbReference type="KEGG" id="mhay:VK67_08985"/>
<dbReference type="EMBL" id="VAJI01000062">
    <property type="protein sequence ID" value="TRB33916.1"/>
    <property type="molecule type" value="Genomic_DNA"/>
</dbReference>
<evidence type="ECO:0000313" key="7">
    <source>
        <dbReference type="Proteomes" id="UP000318394"/>
    </source>
</evidence>
<dbReference type="KEGG" id="mhaq:WC39_08985"/>